<dbReference type="EMBL" id="CP027062">
    <property type="protein sequence ID" value="AVI50278.1"/>
    <property type="molecule type" value="Genomic_DNA"/>
</dbReference>
<keyword evidence="3" id="KW-0479">Metal-binding</keyword>
<evidence type="ECO:0000313" key="8">
    <source>
        <dbReference type="Proteomes" id="UP000238442"/>
    </source>
</evidence>
<feature type="disulfide bond" description="Redox-active" evidence="4">
    <location>
        <begin position="72"/>
        <end position="76"/>
    </location>
</feature>
<feature type="domain" description="Thioredoxin" evidence="6">
    <location>
        <begin position="34"/>
        <end position="201"/>
    </location>
</feature>
<evidence type="ECO:0000313" key="7">
    <source>
        <dbReference type="EMBL" id="AVI50278.1"/>
    </source>
</evidence>
<dbReference type="Gene3D" id="3.40.30.10">
    <property type="entry name" value="Glutaredoxin"/>
    <property type="match status" value="1"/>
</dbReference>
<comment type="similarity">
    <text evidence="1">Belongs to the SCO1/2 family.</text>
</comment>
<organism evidence="7 8">
    <name type="scientific">Pukyongia salina</name>
    <dbReference type="NCBI Taxonomy" id="2094025"/>
    <lineage>
        <taxon>Bacteria</taxon>
        <taxon>Pseudomonadati</taxon>
        <taxon>Bacteroidota</taxon>
        <taxon>Flavobacteriia</taxon>
        <taxon>Flavobacteriales</taxon>
        <taxon>Flavobacteriaceae</taxon>
        <taxon>Pukyongia</taxon>
    </lineage>
</organism>
<dbReference type="OrthoDB" id="9811998at2"/>
<feature type="binding site" evidence="3">
    <location>
        <position position="72"/>
    </location>
    <ligand>
        <name>Cu cation</name>
        <dbReference type="ChEBI" id="CHEBI:23378"/>
    </ligand>
</feature>
<proteinExistence type="inferred from homology"/>
<dbReference type="SUPFAM" id="SSF52833">
    <property type="entry name" value="Thioredoxin-like"/>
    <property type="match status" value="1"/>
</dbReference>
<evidence type="ECO:0000259" key="6">
    <source>
        <dbReference type="PROSITE" id="PS51352"/>
    </source>
</evidence>
<keyword evidence="8" id="KW-1185">Reference proteome</keyword>
<evidence type="ECO:0000256" key="1">
    <source>
        <dbReference type="ARBA" id="ARBA00010996"/>
    </source>
</evidence>
<keyword evidence="4" id="KW-1015">Disulfide bond</keyword>
<reference evidence="7 8" key="1">
    <citation type="submission" date="2018-02" db="EMBL/GenBank/DDBJ databases">
        <title>Genomic analysis of the strain RR4-38 isolated from a seawater recirculating aquaculture system.</title>
        <authorList>
            <person name="Kim Y.-S."/>
            <person name="Jang Y.H."/>
            <person name="Kim K.-H."/>
        </authorList>
    </citation>
    <scope>NUCLEOTIDE SEQUENCE [LARGE SCALE GENOMIC DNA]</scope>
    <source>
        <strain evidence="7 8">RR4-38</strain>
    </source>
</reference>
<dbReference type="Proteomes" id="UP000238442">
    <property type="component" value="Chromosome"/>
</dbReference>
<dbReference type="PANTHER" id="PTHR12151">
    <property type="entry name" value="ELECTRON TRANSPORT PROTIN SCO1/SENC FAMILY MEMBER"/>
    <property type="match status" value="1"/>
</dbReference>
<name>A0A2S0HUJ6_9FLAO</name>
<dbReference type="Pfam" id="PF02630">
    <property type="entry name" value="SCO1-SenC"/>
    <property type="match status" value="1"/>
</dbReference>
<dbReference type="PROSITE" id="PS51352">
    <property type="entry name" value="THIOREDOXIN_2"/>
    <property type="match status" value="1"/>
</dbReference>
<dbReference type="InterPro" id="IPR003782">
    <property type="entry name" value="SCO1/SenC"/>
</dbReference>
<feature type="binding site" evidence="3">
    <location>
        <position position="76"/>
    </location>
    <ligand>
        <name>Cu cation</name>
        <dbReference type="ChEBI" id="CHEBI:23378"/>
    </ligand>
</feature>
<gene>
    <name evidence="7" type="ORF">C5O00_03490</name>
</gene>
<keyword evidence="5" id="KW-0472">Membrane</keyword>
<protein>
    <submittedName>
        <fullName evidence="7">SCO family protein</fullName>
    </submittedName>
</protein>
<dbReference type="CDD" id="cd02968">
    <property type="entry name" value="SCO"/>
    <property type="match status" value="1"/>
</dbReference>
<evidence type="ECO:0000256" key="3">
    <source>
        <dbReference type="PIRSR" id="PIRSR603782-1"/>
    </source>
</evidence>
<accession>A0A2S0HUJ6</accession>
<dbReference type="AlphaFoldDB" id="A0A2S0HUJ6"/>
<keyword evidence="2 3" id="KW-0186">Copper</keyword>
<dbReference type="PANTHER" id="PTHR12151:SF25">
    <property type="entry name" value="LINALOOL DEHYDRATASE_ISOMERASE DOMAIN-CONTAINING PROTEIN"/>
    <property type="match status" value="1"/>
</dbReference>
<dbReference type="KEGG" id="aue:C5O00_03490"/>
<dbReference type="InterPro" id="IPR013766">
    <property type="entry name" value="Thioredoxin_domain"/>
</dbReference>
<dbReference type="GO" id="GO:0046872">
    <property type="term" value="F:metal ion binding"/>
    <property type="evidence" value="ECO:0007669"/>
    <property type="project" value="UniProtKB-KW"/>
</dbReference>
<evidence type="ECO:0000256" key="2">
    <source>
        <dbReference type="ARBA" id="ARBA00023008"/>
    </source>
</evidence>
<evidence type="ECO:0000256" key="4">
    <source>
        <dbReference type="PIRSR" id="PIRSR603782-2"/>
    </source>
</evidence>
<dbReference type="RefSeq" id="WP_105214988.1">
    <property type="nucleotide sequence ID" value="NZ_CP027062.1"/>
</dbReference>
<keyword evidence="5" id="KW-0812">Transmembrane</keyword>
<keyword evidence="5" id="KW-1133">Transmembrane helix</keyword>
<feature type="binding site" evidence="3">
    <location>
        <position position="161"/>
    </location>
    <ligand>
        <name>Cu cation</name>
        <dbReference type="ChEBI" id="CHEBI:23378"/>
    </ligand>
</feature>
<evidence type="ECO:0000256" key="5">
    <source>
        <dbReference type="SAM" id="Phobius"/>
    </source>
</evidence>
<feature type="transmembrane region" description="Helical" evidence="5">
    <location>
        <begin position="7"/>
        <end position="26"/>
    </location>
</feature>
<dbReference type="InterPro" id="IPR036249">
    <property type="entry name" value="Thioredoxin-like_sf"/>
</dbReference>
<sequence>MKKNYSYIGISFIILIFGIWAIPKIVDHYSEPDLAVIGTVPDFSFTDQNGKTISNSDYKGKVYVAEFFFTTCPSICPIMNQNMVKVQNEFYGNPNLGIASFSIDPDYDTPEILRDYANSYQITNPNWHLLTGEKVKIFDLANSGFNLYVGENSEVEGGFEHSGYFALIDQEGKIRSRYDEHGNPIIYYDGLETEGIQMLIEDIERLIEN</sequence>